<gene>
    <name evidence="1" type="primary">ORF46104</name>
</gene>
<feature type="non-terminal residue" evidence="1">
    <location>
        <position position="1"/>
    </location>
</feature>
<dbReference type="PANTHER" id="PTHR16212">
    <property type="entry name" value="FOCADHESIN FAMILY MEMBER"/>
    <property type="match status" value="1"/>
</dbReference>
<dbReference type="PANTHER" id="PTHR16212:SF4">
    <property type="entry name" value="FOCADHESIN"/>
    <property type="match status" value="1"/>
</dbReference>
<proteinExistence type="predicted"/>
<accession>A0A0B6Z300</accession>
<sequence length="125" mass="14230">GLLPGLAAGLLFCYDPPLEVGRDGRPRKHYIVRHGKTFLQTFTTLLQEVPVQPSEWHRSALIPQSWNSFMERLFLSMLESRRAELELQEKHGQTSVLEMEKSLAWLVVRDSILEVIKLSSMGSPA</sequence>
<reference evidence="1" key="1">
    <citation type="submission" date="2014-12" db="EMBL/GenBank/DDBJ databases">
        <title>Insight into the proteome of Arion vulgaris.</title>
        <authorList>
            <person name="Aradska J."/>
            <person name="Bulat T."/>
            <person name="Smidak R."/>
            <person name="Sarate P."/>
            <person name="Gangsoo J."/>
            <person name="Sialana F."/>
            <person name="Bilban M."/>
            <person name="Lubec G."/>
        </authorList>
    </citation>
    <scope>NUCLEOTIDE SEQUENCE</scope>
    <source>
        <tissue evidence="1">Skin</tissue>
    </source>
</reference>
<protein>
    <submittedName>
        <fullName evidence="1">Uncharacterized protein</fullName>
    </submittedName>
</protein>
<dbReference type="EMBL" id="HACG01015907">
    <property type="protein sequence ID" value="CEK62772.1"/>
    <property type="molecule type" value="Transcribed_RNA"/>
</dbReference>
<dbReference type="AlphaFoldDB" id="A0A0B6Z300"/>
<dbReference type="InterPro" id="IPR045163">
    <property type="entry name" value="Focadhesin/RST1"/>
</dbReference>
<dbReference type="GO" id="GO:0060147">
    <property type="term" value="P:regulation of post-transcriptional gene silencing"/>
    <property type="evidence" value="ECO:0007669"/>
    <property type="project" value="InterPro"/>
</dbReference>
<organism evidence="1">
    <name type="scientific">Arion vulgaris</name>
    <dbReference type="NCBI Taxonomy" id="1028688"/>
    <lineage>
        <taxon>Eukaryota</taxon>
        <taxon>Metazoa</taxon>
        <taxon>Spiralia</taxon>
        <taxon>Lophotrochozoa</taxon>
        <taxon>Mollusca</taxon>
        <taxon>Gastropoda</taxon>
        <taxon>Heterobranchia</taxon>
        <taxon>Euthyneura</taxon>
        <taxon>Panpulmonata</taxon>
        <taxon>Eupulmonata</taxon>
        <taxon>Stylommatophora</taxon>
        <taxon>Helicina</taxon>
        <taxon>Arionoidea</taxon>
        <taxon>Arionidae</taxon>
        <taxon>Arion</taxon>
    </lineage>
</organism>
<feature type="non-terminal residue" evidence="1">
    <location>
        <position position="125"/>
    </location>
</feature>
<name>A0A0B6Z300_9EUPU</name>
<evidence type="ECO:0000313" key="1">
    <source>
        <dbReference type="EMBL" id="CEK62772.1"/>
    </source>
</evidence>